<protein>
    <recommendedName>
        <fullName evidence="3">Oxo-acid lyase</fullName>
    </recommendedName>
</protein>
<dbReference type="AlphaFoldDB" id="A0A023DH56"/>
<organism evidence="1 2">
    <name type="scientific">Parageobacillus caldoxylosilyticus NBRC 107762</name>
    <dbReference type="NCBI Taxonomy" id="1220594"/>
    <lineage>
        <taxon>Bacteria</taxon>
        <taxon>Bacillati</taxon>
        <taxon>Bacillota</taxon>
        <taxon>Bacilli</taxon>
        <taxon>Bacillales</taxon>
        <taxon>Anoxybacillaceae</taxon>
        <taxon>Saccharococcus</taxon>
    </lineage>
</organism>
<proteinExistence type="predicted"/>
<dbReference type="InterPro" id="IPR010763">
    <property type="entry name" value="DgaF"/>
</dbReference>
<keyword evidence="2" id="KW-1185">Reference proteome</keyword>
<name>A0A023DH56_9BACL</name>
<dbReference type="Gene3D" id="3.20.20.70">
    <property type="entry name" value="Aldolase class I"/>
    <property type="match status" value="1"/>
</dbReference>
<dbReference type="Pfam" id="PF07071">
    <property type="entry name" value="KDGP_aldolase"/>
    <property type="match status" value="1"/>
</dbReference>
<comment type="caution">
    <text evidence="1">The sequence shown here is derived from an EMBL/GenBank/DDBJ whole genome shotgun (WGS) entry which is preliminary data.</text>
</comment>
<dbReference type="InterPro" id="IPR013785">
    <property type="entry name" value="Aldolase_TIM"/>
</dbReference>
<evidence type="ECO:0000313" key="2">
    <source>
        <dbReference type="Proteomes" id="UP000023561"/>
    </source>
</evidence>
<evidence type="ECO:0008006" key="3">
    <source>
        <dbReference type="Google" id="ProtNLM"/>
    </source>
</evidence>
<dbReference type="OrthoDB" id="6580179at2"/>
<reference evidence="1 2" key="1">
    <citation type="submission" date="2014-04" db="EMBL/GenBank/DDBJ databases">
        <title>Whole genome shotgun sequence of Geobacillus caldoxylosilyticus NBRC 107762.</title>
        <authorList>
            <person name="Hosoyama A."/>
            <person name="Hosoyama Y."/>
            <person name="Katano-Makiyama Y."/>
            <person name="Tsuchikane K."/>
            <person name="Ohji S."/>
            <person name="Ichikawa N."/>
            <person name="Yamazoe A."/>
            <person name="Fujita N."/>
        </authorList>
    </citation>
    <scope>NUCLEOTIDE SEQUENCE [LARGE SCALE GENOMIC DNA]</scope>
    <source>
        <strain evidence="1 2">NBRC 107762</strain>
    </source>
</reference>
<dbReference type="EMBL" id="BAWO01000047">
    <property type="protein sequence ID" value="GAJ40587.1"/>
    <property type="molecule type" value="Genomic_DNA"/>
</dbReference>
<dbReference type="Proteomes" id="UP000023561">
    <property type="component" value="Unassembled WGS sequence"/>
</dbReference>
<accession>A0A023DH56</accession>
<sequence>MRLFNIKRFQDQLLLNVLAKDGKNAADLLEASDGFCVPGIAAADFATIEEAVETVKSIKQSSPVVSIGLGGGGKFDEWKRVVDIAVRSNPEHINQPLERALFAKGFLAAKQYFPIITALISPSGEVGFVKIPTGKKIKVEPLLELAAACGVESIKVMPMKGLDHLEELLFIAKEAAKRGIRAIEPAGGIKVHHLPVLYKEIRKINIELFMPHVFGDVLQGKGESNPSRVKEIFLQLKGVISS</sequence>
<gene>
    <name evidence="1" type="ORF">GCA01S_047_00100</name>
</gene>
<dbReference type="RefSeq" id="WP_042410448.1">
    <property type="nucleotide sequence ID" value="NZ_BAWO01000047.1"/>
</dbReference>
<evidence type="ECO:0000313" key="1">
    <source>
        <dbReference type="EMBL" id="GAJ40587.1"/>
    </source>
</evidence>